<dbReference type="InterPro" id="IPR027417">
    <property type="entry name" value="P-loop_NTPase"/>
</dbReference>
<dbReference type="Proteomes" id="UP000002700">
    <property type="component" value="Chromosome I"/>
</dbReference>
<dbReference type="EMBL" id="CP000124">
    <property type="protein sequence ID" value="ABA47872.1"/>
    <property type="molecule type" value="Genomic_DNA"/>
</dbReference>
<dbReference type="PROSITE" id="PS00211">
    <property type="entry name" value="ABC_TRANSPORTER_1"/>
    <property type="match status" value="1"/>
</dbReference>
<dbReference type="GO" id="GO:0019700">
    <property type="term" value="P:organic phosphonate catabolic process"/>
    <property type="evidence" value="ECO:0007669"/>
    <property type="project" value="TreeGrafter"/>
</dbReference>
<evidence type="ECO:0000256" key="5">
    <source>
        <dbReference type="SAM" id="MobiDB-lite"/>
    </source>
</evidence>
<evidence type="ECO:0000259" key="6">
    <source>
        <dbReference type="PROSITE" id="PS50893"/>
    </source>
</evidence>
<feature type="compositionally biased region" description="Basic residues" evidence="5">
    <location>
        <begin position="319"/>
        <end position="340"/>
    </location>
</feature>
<protein>
    <submittedName>
        <fullName evidence="7">Phosphonates ABC transporter, ATP-binding protein</fullName>
    </submittedName>
</protein>
<evidence type="ECO:0000256" key="1">
    <source>
        <dbReference type="ARBA" id="ARBA00022475"/>
    </source>
</evidence>
<dbReference type="Gene3D" id="3.40.50.300">
    <property type="entry name" value="P-loop containing nucleotide triphosphate hydrolases"/>
    <property type="match status" value="1"/>
</dbReference>
<feature type="compositionally biased region" description="Low complexity" evidence="5">
    <location>
        <begin position="308"/>
        <end position="318"/>
    </location>
</feature>
<feature type="compositionally biased region" description="Basic and acidic residues" evidence="5">
    <location>
        <begin position="210"/>
        <end position="224"/>
    </location>
</feature>
<feature type="compositionally biased region" description="Low complexity" evidence="5">
    <location>
        <begin position="166"/>
        <end position="180"/>
    </location>
</feature>
<feature type="compositionally biased region" description="Basic and acidic residues" evidence="5">
    <location>
        <begin position="145"/>
        <end position="164"/>
    </location>
</feature>
<dbReference type="EnsemblBacteria" id="ABA47872">
    <property type="protein sequence ID" value="ABA47872"/>
    <property type="gene ID" value="BURPS1710b_3353"/>
</dbReference>
<feature type="compositionally biased region" description="Basic residues" evidence="5">
    <location>
        <begin position="37"/>
        <end position="56"/>
    </location>
</feature>
<dbReference type="GO" id="GO:0016887">
    <property type="term" value="F:ATP hydrolysis activity"/>
    <property type="evidence" value="ECO:0007669"/>
    <property type="project" value="InterPro"/>
</dbReference>
<feature type="region of interest" description="Disordered" evidence="5">
    <location>
        <begin position="1"/>
        <end position="257"/>
    </location>
</feature>
<dbReference type="InterPro" id="IPR003593">
    <property type="entry name" value="AAA+_ATPase"/>
</dbReference>
<sequence length="611" mass="67800">MRRRRERARARTRTRTRPPVPNAPTRTPRSPDERARPLRGRRARHARRRRLQLRVPRRADEADDPPRAAQGGRGAGLSGAVRVARDAAAVRLGNGRHSGDGRADRPRRYAEGDRSGLRRNDERGQHPSLLRAHRGRRDDDEDGASDDHPDAPPRSGDAAHRASDPRLSGADAGAALSPGAARDRMREAARARRLRADAREAVRGHRASRQHRDDVRLPGDRQRPLPELAVADPEVRQSEAAHEPGAATVRRGTRAPHLRDCAVHAGREPRFRRSSVRSPALGRRVRAVRLARELSRRDDRRRPRHAPLRVLGQRLLQRPPRRRAGARRRRRRGQRRRRRGDARAARGRTAAGRDDMTPLLSARGLTKRFGGRNGFANASFDLYPGEVLCIVGESGSGKTTLLNVLSLQTQADAGALRYTGGGGERIDLFALDEPQRRALMRTEWGFVTQNPRDGLRGGVSAGANIGEPLMAVGARHYGRLRETAVDWMARVELDPARIDDLPSTFSGGMQQRLQIARNLVIGPRLVFMDEPTAGLDVSVQARLLDLLRALTSTLALSMLIVTHDIGVARLLAHRLMVMQRGEIVEAGLTDQVLDDPQHPYTQMLVSSVLPV</sequence>
<feature type="compositionally biased region" description="Basic residues" evidence="5">
    <location>
        <begin position="1"/>
        <end position="16"/>
    </location>
</feature>
<dbReference type="GO" id="GO:0005524">
    <property type="term" value="F:ATP binding"/>
    <property type="evidence" value="ECO:0007669"/>
    <property type="project" value="UniProtKB-KW"/>
</dbReference>
<gene>
    <name evidence="7" type="primary">phnK</name>
    <name evidence="7" type="ordered locus">BURPS1710b_3353</name>
</gene>
<dbReference type="InterPro" id="IPR017871">
    <property type="entry name" value="ABC_transporter-like_CS"/>
</dbReference>
<keyword evidence="1" id="KW-1003">Cell membrane</keyword>
<dbReference type="AlphaFoldDB" id="Q3JNX9"/>
<evidence type="ECO:0000256" key="4">
    <source>
        <dbReference type="ARBA" id="ARBA00022840"/>
    </source>
</evidence>
<keyword evidence="2" id="KW-0472">Membrane</keyword>
<keyword evidence="4 7" id="KW-0067">ATP-binding</keyword>
<feature type="compositionally biased region" description="Low complexity" evidence="5">
    <location>
        <begin position="78"/>
        <end position="91"/>
    </location>
</feature>
<organism evidence="7 8">
    <name type="scientific">Burkholderia pseudomallei (strain 1710b)</name>
    <dbReference type="NCBI Taxonomy" id="320372"/>
    <lineage>
        <taxon>Bacteria</taxon>
        <taxon>Pseudomonadati</taxon>
        <taxon>Pseudomonadota</taxon>
        <taxon>Betaproteobacteria</taxon>
        <taxon>Burkholderiales</taxon>
        <taxon>Burkholderiaceae</taxon>
        <taxon>Burkholderia</taxon>
        <taxon>pseudomallei group</taxon>
    </lineage>
</organism>
<feature type="compositionally biased region" description="Basic and acidic residues" evidence="5">
    <location>
        <begin position="57"/>
        <end position="66"/>
    </location>
</feature>
<feature type="compositionally biased region" description="Basic and acidic residues" evidence="5">
    <location>
        <begin position="233"/>
        <end position="242"/>
    </location>
</feature>
<reference evidence="7 8" key="1">
    <citation type="submission" date="2005-09" db="EMBL/GenBank/DDBJ databases">
        <authorList>
            <person name="Woods D.E."/>
            <person name="Nierman W.C."/>
        </authorList>
    </citation>
    <scope>NUCLEOTIDE SEQUENCE [LARGE SCALE GENOMIC DNA]</scope>
    <source>
        <strain evidence="7 8">1710b</strain>
    </source>
</reference>
<dbReference type="PROSITE" id="PS50893">
    <property type="entry name" value="ABC_TRANSPORTER_2"/>
    <property type="match status" value="1"/>
</dbReference>
<dbReference type="InterPro" id="IPR003439">
    <property type="entry name" value="ABC_transporter-like_ATP-bd"/>
</dbReference>
<feature type="compositionally biased region" description="Basic and acidic residues" evidence="5">
    <location>
        <begin position="181"/>
        <end position="203"/>
    </location>
</feature>
<dbReference type="Pfam" id="PF00005">
    <property type="entry name" value="ABC_tran"/>
    <property type="match status" value="1"/>
</dbReference>
<dbReference type="SUPFAM" id="SSF52540">
    <property type="entry name" value="P-loop containing nucleoside triphosphate hydrolases"/>
    <property type="match status" value="1"/>
</dbReference>
<keyword evidence="2" id="KW-0997">Cell inner membrane</keyword>
<dbReference type="HOGENOM" id="CLU_446682_0_0_4"/>
<name>Q3JNX9_BURP1</name>
<keyword evidence="3" id="KW-0547">Nucleotide-binding</keyword>
<accession>Q3JNX9</accession>
<dbReference type="SMART" id="SM00382">
    <property type="entry name" value="AAA"/>
    <property type="match status" value="1"/>
</dbReference>
<dbReference type="PANTHER" id="PTHR42764">
    <property type="entry name" value="PHOSPHONATES UTILIZATION ATP-BINDING PROTEIN PHNK-RELATED"/>
    <property type="match status" value="1"/>
</dbReference>
<evidence type="ECO:0000256" key="2">
    <source>
        <dbReference type="ARBA" id="ARBA00022519"/>
    </source>
</evidence>
<evidence type="ECO:0000313" key="7">
    <source>
        <dbReference type="EMBL" id="ABA47872.1"/>
    </source>
</evidence>
<evidence type="ECO:0000313" key="8">
    <source>
        <dbReference type="Proteomes" id="UP000002700"/>
    </source>
</evidence>
<proteinExistence type="predicted"/>
<feature type="region of interest" description="Disordered" evidence="5">
    <location>
        <begin position="295"/>
        <end position="353"/>
    </location>
</feature>
<feature type="domain" description="ABC transporter" evidence="6">
    <location>
        <begin position="360"/>
        <end position="605"/>
    </location>
</feature>
<feature type="compositionally biased region" description="Basic and acidic residues" evidence="5">
    <location>
        <begin position="97"/>
        <end position="125"/>
    </location>
</feature>
<dbReference type="PANTHER" id="PTHR42764:SF1">
    <property type="entry name" value="PHOSPHONATES UTILIZATION ATP-BINDING PROTEIN PHNK-RELATED"/>
    <property type="match status" value="1"/>
</dbReference>
<dbReference type="FunFam" id="3.40.50.300:FF:001017">
    <property type="entry name" value="Phosphonate C-P lyase system protein PhnK"/>
    <property type="match status" value="1"/>
</dbReference>
<dbReference type="KEGG" id="bpm:BURPS1710b_3353"/>
<dbReference type="InterPro" id="IPR012700">
    <property type="entry name" value="PhnK"/>
</dbReference>
<evidence type="ECO:0000256" key="3">
    <source>
        <dbReference type="ARBA" id="ARBA00022741"/>
    </source>
</evidence>
<dbReference type="NCBIfam" id="TIGR02323">
    <property type="entry name" value="CP_lyasePhnK"/>
    <property type="match status" value="1"/>
</dbReference>